<dbReference type="EMBL" id="VSWC01000184">
    <property type="protein sequence ID" value="KAA1067979.1"/>
    <property type="molecule type" value="Genomic_DNA"/>
</dbReference>
<name>A0A5B0LV64_PUCGR</name>
<organism evidence="2 3">
    <name type="scientific">Puccinia graminis f. sp. tritici</name>
    <dbReference type="NCBI Taxonomy" id="56615"/>
    <lineage>
        <taxon>Eukaryota</taxon>
        <taxon>Fungi</taxon>
        <taxon>Dikarya</taxon>
        <taxon>Basidiomycota</taxon>
        <taxon>Pucciniomycotina</taxon>
        <taxon>Pucciniomycetes</taxon>
        <taxon>Pucciniales</taxon>
        <taxon>Pucciniaceae</taxon>
        <taxon>Puccinia</taxon>
    </lineage>
</organism>
<evidence type="ECO:0000313" key="2">
    <source>
        <dbReference type="EMBL" id="KAA1067979.1"/>
    </source>
</evidence>
<feature type="compositionally biased region" description="Polar residues" evidence="1">
    <location>
        <begin position="70"/>
        <end position="84"/>
    </location>
</feature>
<keyword evidence="3" id="KW-1185">Reference proteome</keyword>
<comment type="caution">
    <text evidence="2">The sequence shown here is derived from an EMBL/GenBank/DDBJ whole genome shotgun (WGS) entry which is preliminary data.</text>
</comment>
<dbReference type="AlphaFoldDB" id="A0A5B0LV64"/>
<evidence type="ECO:0000313" key="3">
    <source>
        <dbReference type="Proteomes" id="UP000324748"/>
    </source>
</evidence>
<gene>
    <name evidence="2" type="ORF">PGT21_023946</name>
</gene>
<proteinExistence type="predicted"/>
<evidence type="ECO:0000256" key="1">
    <source>
        <dbReference type="SAM" id="MobiDB-lite"/>
    </source>
</evidence>
<protein>
    <submittedName>
        <fullName evidence="2">Uncharacterized protein</fullName>
    </submittedName>
</protein>
<sequence length="125" mass="13276">MALRRLDPAVKHWSGLTPFTQSHRIGLANVKFGQEFRNSNVGLTSGSKSPTVGFTPFGCCAATVKSGQAAANQPCNRGQANVAGSSRPRGFTPPAMKHPQSFVGAVRVKPTEFFPSSIRPPEPVV</sequence>
<dbReference type="Proteomes" id="UP000324748">
    <property type="component" value="Unassembled WGS sequence"/>
</dbReference>
<accession>A0A5B0LV64</accession>
<reference evidence="2 3" key="1">
    <citation type="submission" date="2019-05" db="EMBL/GenBank/DDBJ databases">
        <title>Emergence of the Ug99 lineage of the wheat stem rust pathogen through somatic hybridization.</title>
        <authorList>
            <person name="Li F."/>
            <person name="Upadhyaya N.M."/>
            <person name="Sperschneider J."/>
            <person name="Matny O."/>
            <person name="Nguyen-Phuc H."/>
            <person name="Mago R."/>
            <person name="Raley C."/>
            <person name="Miller M.E."/>
            <person name="Silverstein K.A.T."/>
            <person name="Henningsen E."/>
            <person name="Hirsch C.D."/>
            <person name="Visser B."/>
            <person name="Pretorius Z.A."/>
            <person name="Steffenson B.J."/>
            <person name="Schwessinger B."/>
            <person name="Dodds P.N."/>
            <person name="Figueroa M."/>
        </authorList>
    </citation>
    <scope>NUCLEOTIDE SEQUENCE [LARGE SCALE GENOMIC DNA]</scope>
    <source>
        <strain evidence="2">21-0</strain>
    </source>
</reference>
<feature type="region of interest" description="Disordered" evidence="1">
    <location>
        <begin position="70"/>
        <end position="98"/>
    </location>
</feature>